<dbReference type="STRING" id="3760.A0A251NNF2"/>
<dbReference type="Gramene" id="ONI00798">
    <property type="protein sequence ID" value="ONI00798"/>
    <property type="gene ID" value="PRUPE_6G105700"/>
</dbReference>
<dbReference type="InterPro" id="IPR007541">
    <property type="entry name" value="Uncharacterised_BSP"/>
</dbReference>
<protein>
    <submittedName>
        <fullName evidence="1">Uncharacterized protein</fullName>
    </submittedName>
</protein>
<keyword evidence="2" id="KW-1185">Reference proteome</keyword>
<dbReference type="Pfam" id="PF04450">
    <property type="entry name" value="BSP"/>
    <property type="match status" value="1"/>
</dbReference>
<evidence type="ECO:0000313" key="1">
    <source>
        <dbReference type="EMBL" id="ONI00798.1"/>
    </source>
</evidence>
<organism evidence="1 2">
    <name type="scientific">Prunus persica</name>
    <name type="common">Peach</name>
    <name type="synonym">Amygdalus persica</name>
    <dbReference type="NCBI Taxonomy" id="3760"/>
    <lineage>
        <taxon>Eukaryota</taxon>
        <taxon>Viridiplantae</taxon>
        <taxon>Streptophyta</taxon>
        <taxon>Embryophyta</taxon>
        <taxon>Tracheophyta</taxon>
        <taxon>Spermatophyta</taxon>
        <taxon>Magnoliopsida</taxon>
        <taxon>eudicotyledons</taxon>
        <taxon>Gunneridae</taxon>
        <taxon>Pentapetalae</taxon>
        <taxon>rosids</taxon>
        <taxon>fabids</taxon>
        <taxon>Rosales</taxon>
        <taxon>Rosaceae</taxon>
        <taxon>Amygdaloideae</taxon>
        <taxon>Amygdaleae</taxon>
        <taxon>Prunus</taxon>
    </lineage>
</organism>
<evidence type="ECO:0000313" key="2">
    <source>
        <dbReference type="Proteomes" id="UP000006882"/>
    </source>
</evidence>
<sequence>MSTATNFIWNLFKQTLSPSERKNVQLVTLIVENIGGVAYTSNNEIHFRAQYNQVCHKISDVTSSVNEILCYFSY</sequence>
<dbReference type="EMBL" id="CM007656">
    <property type="protein sequence ID" value="ONI00798.1"/>
    <property type="molecule type" value="Genomic_DNA"/>
</dbReference>
<accession>A0A251NNF2</accession>
<name>A0A251NNF2_PRUPE</name>
<dbReference type="Proteomes" id="UP000006882">
    <property type="component" value="Chromosome G6"/>
</dbReference>
<dbReference type="AlphaFoldDB" id="A0A251NNF2"/>
<proteinExistence type="predicted"/>
<gene>
    <name evidence="1" type="ORF">PRUPE_6G105700</name>
</gene>
<reference evidence="1 2" key="1">
    <citation type="journal article" date="2013" name="Nat. Genet.">
        <title>The high-quality draft genome of peach (Prunus persica) identifies unique patterns of genetic diversity, domestication and genome evolution.</title>
        <authorList>
            <consortium name="International Peach Genome Initiative"/>
            <person name="Verde I."/>
            <person name="Abbott A.G."/>
            <person name="Scalabrin S."/>
            <person name="Jung S."/>
            <person name="Shu S."/>
            <person name="Marroni F."/>
            <person name="Zhebentyayeva T."/>
            <person name="Dettori M.T."/>
            <person name="Grimwood J."/>
            <person name="Cattonaro F."/>
            <person name="Zuccolo A."/>
            <person name="Rossini L."/>
            <person name="Jenkins J."/>
            <person name="Vendramin E."/>
            <person name="Meisel L.A."/>
            <person name="Decroocq V."/>
            <person name="Sosinski B."/>
            <person name="Prochnik S."/>
            <person name="Mitros T."/>
            <person name="Policriti A."/>
            <person name="Cipriani G."/>
            <person name="Dondini L."/>
            <person name="Ficklin S."/>
            <person name="Goodstein D.M."/>
            <person name="Xuan P."/>
            <person name="Del Fabbro C."/>
            <person name="Aramini V."/>
            <person name="Copetti D."/>
            <person name="Gonzalez S."/>
            <person name="Horner D.S."/>
            <person name="Falchi R."/>
            <person name="Lucas S."/>
            <person name="Mica E."/>
            <person name="Maldonado J."/>
            <person name="Lazzari B."/>
            <person name="Bielenberg D."/>
            <person name="Pirona R."/>
            <person name="Miculan M."/>
            <person name="Barakat A."/>
            <person name="Testolin R."/>
            <person name="Stella A."/>
            <person name="Tartarini S."/>
            <person name="Tonutti P."/>
            <person name="Arus P."/>
            <person name="Orellana A."/>
            <person name="Wells C."/>
            <person name="Main D."/>
            <person name="Vizzotto G."/>
            <person name="Silva H."/>
            <person name="Salamini F."/>
            <person name="Schmutz J."/>
            <person name="Morgante M."/>
            <person name="Rokhsar D.S."/>
        </authorList>
    </citation>
    <scope>NUCLEOTIDE SEQUENCE [LARGE SCALE GENOMIC DNA]</scope>
    <source>
        <strain evidence="2">cv. Nemared</strain>
    </source>
</reference>